<name>A0A1G6ENA6_9HYPH</name>
<proteinExistence type="predicted"/>
<dbReference type="PROSITE" id="PS50110">
    <property type="entry name" value="RESPONSE_REGULATORY"/>
    <property type="match status" value="1"/>
</dbReference>
<gene>
    <name evidence="3" type="ORF">SAMN02982931_04731</name>
</gene>
<evidence type="ECO:0000313" key="3">
    <source>
        <dbReference type="EMBL" id="SDB58766.1"/>
    </source>
</evidence>
<dbReference type="InterPro" id="IPR001789">
    <property type="entry name" value="Sig_transdc_resp-reg_receiver"/>
</dbReference>
<feature type="domain" description="Response regulatory" evidence="2">
    <location>
        <begin position="1"/>
        <end position="99"/>
    </location>
</feature>
<protein>
    <submittedName>
        <fullName evidence="3">Response regulator receiver domain-containing protein</fullName>
    </submittedName>
</protein>
<feature type="modified residue" description="4-aspartylphosphate" evidence="1">
    <location>
        <position position="39"/>
    </location>
</feature>
<accession>A0A1G6ENA6</accession>
<dbReference type="OrthoDB" id="582170at2"/>
<dbReference type="InterPro" id="IPR011006">
    <property type="entry name" value="CheY-like_superfamily"/>
</dbReference>
<sequence length="104" mass="10581">MLLEEMLNELGAVVAAQASTVPEAIALATRGGFDIAVLDLNLGGEKVFPVAQALKATGLPFVFASGYGASEVPAEFAGCPVVAKPYDIERLASALTNSLSASAK</sequence>
<keyword evidence="4" id="KW-1185">Reference proteome</keyword>
<evidence type="ECO:0000256" key="1">
    <source>
        <dbReference type="PROSITE-ProRule" id="PRU00169"/>
    </source>
</evidence>
<dbReference type="STRING" id="665467.SAMN02982931_04731"/>
<evidence type="ECO:0000259" key="2">
    <source>
        <dbReference type="PROSITE" id="PS50110"/>
    </source>
</evidence>
<reference evidence="3 4" key="1">
    <citation type="submission" date="2016-10" db="EMBL/GenBank/DDBJ databases">
        <authorList>
            <person name="de Groot N.N."/>
        </authorList>
    </citation>
    <scope>NUCLEOTIDE SEQUENCE [LARGE SCALE GENOMIC DNA]</scope>
    <source>
        <strain evidence="3 4">ATCC 35022</strain>
    </source>
</reference>
<dbReference type="AlphaFoldDB" id="A0A1G6ENA6"/>
<dbReference type="Gene3D" id="3.40.50.2300">
    <property type="match status" value="1"/>
</dbReference>
<organism evidence="3 4">
    <name type="scientific">Bauldia litoralis</name>
    <dbReference type="NCBI Taxonomy" id="665467"/>
    <lineage>
        <taxon>Bacteria</taxon>
        <taxon>Pseudomonadati</taxon>
        <taxon>Pseudomonadota</taxon>
        <taxon>Alphaproteobacteria</taxon>
        <taxon>Hyphomicrobiales</taxon>
        <taxon>Kaistiaceae</taxon>
        <taxon>Bauldia</taxon>
    </lineage>
</organism>
<dbReference type="SUPFAM" id="SSF52172">
    <property type="entry name" value="CheY-like"/>
    <property type="match status" value="1"/>
</dbReference>
<keyword evidence="1" id="KW-0597">Phosphoprotein</keyword>
<dbReference type="Proteomes" id="UP000199071">
    <property type="component" value="Unassembled WGS sequence"/>
</dbReference>
<dbReference type="GO" id="GO:0000160">
    <property type="term" value="P:phosphorelay signal transduction system"/>
    <property type="evidence" value="ECO:0007669"/>
    <property type="project" value="InterPro"/>
</dbReference>
<dbReference type="EMBL" id="FMXQ01000017">
    <property type="protein sequence ID" value="SDB58766.1"/>
    <property type="molecule type" value="Genomic_DNA"/>
</dbReference>
<evidence type="ECO:0000313" key="4">
    <source>
        <dbReference type="Proteomes" id="UP000199071"/>
    </source>
</evidence>